<dbReference type="InterPro" id="IPR051531">
    <property type="entry name" value="N-acetyltransferase"/>
</dbReference>
<dbReference type="STRING" id="521013.SAMN04488567_1051"/>
<reference evidence="4" key="1">
    <citation type="submission" date="2016-10" db="EMBL/GenBank/DDBJ databases">
        <authorList>
            <person name="Varghese N."/>
            <person name="Submissions S."/>
        </authorList>
    </citation>
    <scope>NUCLEOTIDE SEQUENCE [LARGE SCALE GENOMIC DNA]</scope>
    <source>
        <strain evidence="4">DSM 21424</strain>
    </source>
</reference>
<dbReference type="Proteomes" id="UP000198922">
    <property type="component" value="Unassembled WGS sequence"/>
</dbReference>
<dbReference type="PANTHER" id="PTHR43792">
    <property type="entry name" value="GNAT FAMILY, PUTATIVE (AFU_ORTHOLOGUE AFUA_3G00765)-RELATED-RELATED"/>
    <property type="match status" value="1"/>
</dbReference>
<name>A0A1G7ANX0_9RHOB</name>
<dbReference type="InterPro" id="IPR000182">
    <property type="entry name" value="GNAT_dom"/>
</dbReference>
<dbReference type="PROSITE" id="PS51186">
    <property type="entry name" value="GNAT"/>
    <property type="match status" value="1"/>
</dbReference>
<dbReference type="SUPFAM" id="SSF55729">
    <property type="entry name" value="Acyl-CoA N-acyltransferases (Nat)"/>
    <property type="match status" value="1"/>
</dbReference>
<protein>
    <submittedName>
        <fullName evidence="3">Protein N-acetyltransferase, RimJ/RimL family</fullName>
    </submittedName>
</protein>
<dbReference type="InterPro" id="IPR016181">
    <property type="entry name" value="Acyl_CoA_acyltransferase"/>
</dbReference>
<evidence type="ECO:0000313" key="3">
    <source>
        <dbReference type="EMBL" id="SDE16568.1"/>
    </source>
</evidence>
<keyword evidence="3" id="KW-0808">Transferase</keyword>
<evidence type="ECO:0000259" key="2">
    <source>
        <dbReference type="PROSITE" id="PS51186"/>
    </source>
</evidence>
<gene>
    <name evidence="3" type="ORF">SAMN04488567_1051</name>
</gene>
<feature type="compositionally biased region" description="Basic and acidic residues" evidence="1">
    <location>
        <begin position="1"/>
        <end position="10"/>
    </location>
</feature>
<dbReference type="GO" id="GO:0016747">
    <property type="term" value="F:acyltransferase activity, transferring groups other than amino-acyl groups"/>
    <property type="evidence" value="ECO:0007669"/>
    <property type="project" value="InterPro"/>
</dbReference>
<dbReference type="CDD" id="cd04301">
    <property type="entry name" value="NAT_SF"/>
    <property type="match status" value="1"/>
</dbReference>
<dbReference type="EMBL" id="FNAT01000001">
    <property type="protein sequence ID" value="SDE16568.1"/>
    <property type="molecule type" value="Genomic_DNA"/>
</dbReference>
<organism evidence="3 4">
    <name type="scientific">Limimaricola pyoseonensis</name>
    <dbReference type="NCBI Taxonomy" id="521013"/>
    <lineage>
        <taxon>Bacteria</taxon>
        <taxon>Pseudomonadati</taxon>
        <taxon>Pseudomonadota</taxon>
        <taxon>Alphaproteobacteria</taxon>
        <taxon>Rhodobacterales</taxon>
        <taxon>Paracoccaceae</taxon>
        <taxon>Limimaricola</taxon>
    </lineage>
</organism>
<dbReference type="Gene3D" id="3.40.630.30">
    <property type="match status" value="1"/>
</dbReference>
<accession>A0A1G7ANX0</accession>
<feature type="region of interest" description="Disordered" evidence="1">
    <location>
        <begin position="1"/>
        <end position="25"/>
    </location>
</feature>
<sequence>MRRMTDETHMRPAHRPSPDPDVPTIDTARLRLRSRTADDAAALFPEMSDPDVMRWWSRAPFETEAELRARFSPEVESRRAWAITRPGDDRALGFVAAGERPQGGVTEIGYLLARDARGQGFAREAVSAVVERLFAEGQRRVFADCDPENAASIALLEGLGFRCEGRLRGEWHTHIGLRDSLIYGLLSTDPRG</sequence>
<evidence type="ECO:0000256" key="1">
    <source>
        <dbReference type="SAM" id="MobiDB-lite"/>
    </source>
</evidence>
<feature type="domain" description="N-acetyltransferase" evidence="2">
    <location>
        <begin position="30"/>
        <end position="182"/>
    </location>
</feature>
<keyword evidence="4" id="KW-1185">Reference proteome</keyword>
<evidence type="ECO:0000313" key="4">
    <source>
        <dbReference type="Proteomes" id="UP000198922"/>
    </source>
</evidence>
<dbReference type="Pfam" id="PF13302">
    <property type="entry name" value="Acetyltransf_3"/>
    <property type="match status" value="1"/>
</dbReference>
<proteinExistence type="predicted"/>
<dbReference type="AlphaFoldDB" id="A0A1G7ANX0"/>